<dbReference type="PROSITE" id="PS50937">
    <property type="entry name" value="HTH_MERR_2"/>
    <property type="match status" value="1"/>
</dbReference>
<keyword evidence="4" id="KW-0804">Transcription</keyword>
<dbReference type="PANTHER" id="PTHR30204">
    <property type="entry name" value="REDOX-CYCLING DRUG-SENSING TRANSCRIPTIONAL ACTIVATOR SOXR"/>
    <property type="match status" value="1"/>
</dbReference>
<accession>A0A8J3HW02</accession>
<dbReference type="EMBL" id="BNJF01000001">
    <property type="protein sequence ID" value="GHO43036.1"/>
    <property type="molecule type" value="Genomic_DNA"/>
</dbReference>
<dbReference type="PANTHER" id="PTHR30204:SF69">
    <property type="entry name" value="MERR-FAMILY TRANSCRIPTIONAL REGULATOR"/>
    <property type="match status" value="1"/>
</dbReference>
<dbReference type="AlphaFoldDB" id="A0A8J3HW02"/>
<dbReference type="InterPro" id="IPR000551">
    <property type="entry name" value="MerR-type_HTH_dom"/>
</dbReference>
<dbReference type="InterPro" id="IPR047057">
    <property type="entry name" value="MerR_fam"/>
</dbReference>
<reference evidence="6" key="1">
    <citation type="submission" date="2020-10" db="EMBL/GenBank/DDBJ databases">
        <title>Taxonomic study of unclassified bacteria belonging to the class Ktedonobacteria.</title>
        <authorList>
            <person name="Yabe S."/>
            <person name="Wang C.M."/>
            <person name="Zheng Y."/>
            <person name="Sakai Y."/>
            <person name="Cavaletti L."/>
            <person name="Monciardini P."/>
            <person name="Donadio S."/>
        </authorList>
    </citation>
    <scope>NUCLEOTIDE SEQUENCE</scope>
    <source>
        <strain evidence="6">SOSP1-1</strain>
    </source>
</reference>
<feature type="domain" description="HTH merR-type" evidence="5">
    <location>
        <begin position="15"/>
        <end position="85"/>
    </location>
</feature>
<dbReference type="GO" id="GO:0003677">
    <property type="term" value="F:DNA binding"/>
    <property type="evidence" value="ECO:0007669"/>
    <property type="project" value="UniProtKB-KW"/>
</dbReference>
<keyword evidence="2" id="KW-0805">Transcription regulation</keyword>
<comment type="caution">
    <text evidence="6">The sequence shown here is derived from an EMBL/GenBank/DDBJ whole genome shotgun (WGS) entry which is preliminary data.</text>
</comment>
<dbReference type="SUPFAM" id="SSF46955">
    <property type="entry name" value="Putative DNA-binding domain"/>
    <property type="match status" value="1"/>
</dbReference>
<gene>
    <name evidence="6" type="primary">yfmP</name>
    <name evidence="6" type="ORF">KSX_11990</name>
</gene>
<sequence length="157" mass="18290">MSAVSEPTSTQASSCYSIEQVATRTGLTKRTLRYYEEMGLLPPAERTEGNYRRYSEEDIQRLERVKELRDLLGFSLSEIREILNVEEERGTIREAFRVETDENAKVAHLDRADELILQQIGLVEQKIAALEQMRASLYTKLERHREKKQVLNHLHNN</sequence>
<keyword evidence="1" id="KW-0678">Repressor</keyword>
<organism evidence="6 7">
    <name type="scientific">Ktedonospora formicarum</name>
    <dbReference type="NCBI Taxonomy" id="2778364"/>
    <lineage>
        <taxon>Bacteria</taxon>
        <taxon>Bacillati</taxon>
        <taxon>Chloroflexota</taxon>
        <taxon>Ktedonobacteria</taxon>
        <taxon>Ktedonobacterales</taxon>
        <taxon>Ktedonobacteraceae</taxon>
        <taxon>Ktedonospora</taxon>
    </lineage>
</organism>
<dbReference type="SMART" id="SM00422">
    <property type="entry name" value="HTH_MERR"/>
    <property type="match status" value="1"/>
</dbReference>
<keyword evidence="7" id="KW-1185">Reference proteome</keyword>
<proteinExistence type="predicted"/>
<evidence type="ECO:0000313" key="6">
    <source>
        <dbReference type="EMBL" id="GHO43036.1"/>
    </source>
</evidence>
<evidence type="ECO:0000256" key="1">
    <source>
        <dbReference type="ARBA" id="ARBA00022491"/>
    </source>
</evidence>
<dbReference type="InterPro" id="IPR009061">
    <property type="entry name" value="DNA-bd_dom_put_sf"/>
</dbReference>
<evidence type="ECO:0000256" key="3">
    <source>
        <dbReference type="ARBA" id="ARBA00023125"/>
    </source>
</evidence>
<name>A0A8J3HW02_9CHLR</name>
<evidence type="ECO:0000259" key="5">
    <source>
        <dbReference type="PROSITE" id="PS50937"/>
    </source>
</evidence>
<dbReference type="Gene3D" id="1.10.1660.10">
    <property type="match status" value="1"/>
</dbReference>
<dbReference type="GO" id="GO:0003700">
    <property type="term" value="F:DNA-binding transcription factor activity"/>
    <property type="evidence" value="ECO:0007669"/>
    <property type="project" value="InterPro"/>
</dbReference>
<evidence type="ECO:0000256" key="2">
    <source>
        <dbReference type="ARBA" id="ARBA00023015"/>
    </source>
</evidence>
<dbReference type="PRINTS" id="PR00040">
    <property type="entry name" value="HTHMERR"/>
</dbReference>
<keyword evidence="3" id="KW-0238">DNA-binding</keyword>
<dbReference type="Pfam" id="PF13411">
    <property type="entry name" value="MerR_1"/>
    <property type="match status" value="1"/>
</dbReference>
<evidence type="ECO:0000313" key="7">
    <source>
        <dbReference type="Proteomes" id="UP000612362"/>
    </source>
</evidence>
<protein>
    <submittedName>
        <fullName evidence="6">HTH-type transcriptional regulator YfmP</fullName>
    </submittedName>
</protein>
<evidence type="ECO:0000256" key="4">
    <source>
        <dbReference type="ARBA" id="ARBA00023163"/>
    </source>
</evidence>
<dbReference type="Proteomes" id="UP000612362">
    <property type="component" value="Unassembled WGS sequence"/>
</dbReference>